<dbReference type="CDD" id="cd02238">
    <property type="entry name" value="cupin_KdgF"/>
    <property type="match status" value="1"/>
</dbReference>
<evidence type="ECO:0000313" key="3">
    <source>
        <dbReference type="EMBL" id="RKD94846.1"/>
    </source>
</evidence>
<organism evidence="3 4">
    <name type="scientific">Halopiger aswanensis</name>
    <dbReference type="NCBI Taxonomy" id="148449"/>
    <lineage>
        <taxon>Archaea</taxon>
        <taxon>Methanobacteriati</taxon>
        <taxon>Methanobacteriota</taxon>
        <taxon>Stenosarchaea group</taxon>
        <taxon>Halobacteria</taxon>
        <taxon>Halobacteriales</taxon>
        <taxon>Natrialbaceae</taxon>
        <taxon>Halopiger</taxon>
    </lineage>
</organism>
<protein>
    <submittedName>
        <fullName evidence="3">Cupin domain-containing protein</fullName>
    </submittedName>
</protein>
<dbReference type="InterPro" id="IPR013096">
    <property type="entry name" value="Cupin_2"/>
</dbReference>
<evidence type="ECO:0000259" key="2">
    <source>
        <dbReference type="Pfam" id="PF07883"/>
    </source>
</evidence>
<evidence type="ECO:0000256" key="1">
    <source>
        <dbReference type="SAM" id="MobiDB-lite"/>
    </source>
</evidence>
<dbReference type="PANTHER" id="PTHR40112">
    <property type="entry name" value="H2HPP ISOMERASE"/>
    <property type="match status" value="1"/>
</dbReference>
<sequence>MRVVVSGFMEHRRTVDATLEEVADGVYLGDLSTGDRASMKYWRVEPGATLPSHRHEHEQIGYVLRGTLTAIVDDGEIVLEEGDAYRFPSNERHGAENRSDEPAVGLGVLSPPRTEPEWRE</sequence>
<dbReference type="Gene3D" id="2.60.120.10">
    <property type="entry name" value="Jelly Rolls"/>
    <property type="match status" value="1"/>
</dbReference>
<feature type="region of interest" description="Disordered" evidence="1">
    <location>
        <begin position="87"/>
        <end position="120"/>
    </location>
</feature>
<name>A0A3R7DYY0_9EURY</name>
<proteinExistence type="predicted"/>
<feature type="domain" description="Cupin type-2" evidence="2">
    <location>
        <begin position="41"/>
        <end position="105"/>
    </location>
</feature>
<dbReference type="Proteomes" id="UP000283805">
    <property type="component" value="Unassembled WGS sequence"/>
</dbReference>
<dbReference type="Pfam" id="PF07883">
    <property type="entry name" value="Cupin_2"/>
    <property type="match status" value="1"/>
</dbReference>
<dbReference type="AlphaFoldDB" id="A0A3R7DYY0"/>
<gene>
    <name evidence="3" type="ORF">ATJ93_1689</name>
</gene>
<dbReference type="InterPro" id="IPR014710">
    <property type="entry name" value="RmlC-like_jellyroll"/>
</dbReference>
<comment type="caution">
    <text evidence="3">The sequence shown here is derived from an EMBL/GenBank/DDBJ whole genome shotgun (WGS) entry which is preliminary data.</text>
</comment>
<feature type="compositionally biased region" description="Basic and acidic residues" evidence="1">
    <location>
        <begin position="89"/>
        <end position="101"/>
    </location>
</feature>
<keyword evidence="4" id="KW-1185">Reference proteome</keyword>
<dbReference type="SUPFAM" id="SSF51182">
    <property type="entry name" value="RmlC-like cupins"/>
    <property type="match status" value="1"/>
</dbReference>
<dbReference type="InterPro" id="IPR011051">
    <property type="entry name" value="RmlC_Cupin_sf"/>
</dbReference>
<accession>A0A3R7DYY0</accession>
<evidence type="ECO:0000313" key="4">
    <source>
        <dbReference type="Proteomes" id="UP000283805"/>
    </source>
</evidence>
<dbReference type="InterPro" id="IPR052535">
    <property type="entry name" value="Bacilysin_H2HPP_isomerase"/>
</dbReference>
<dbReference type="EMBL" id="RAPO01000002">
    <property type="protein sequence ID" value="RKD94846.1"/>
    <property type="molecule type" value="Genomic_DNA"/>
</dbReference>
<dbReference type="PANTHER" id="PTHR40112:SF1">
    <property type="entry name" value="H2HPP ISOMERASE"/>
    <property type="match status" value="1"/>
</dbReference>
<reference evidence="3 4" key="1">
    <citation type="submission" date="2018-09" db="EMBL/GenBank/DDBJ databases">
        <title>Genomic Encyclopedia of Archaeal and Bacterial Type Strains, Phase II (KMG-II): from individual species to whole genera.</title>
        <authorList>
            <person name="Goeker M."/>
        </authorList>
    </citation>
    <scope>NUCLEOTIDE SEQUENCE [LARGE SCALE GENOMIC DNA]</scope>
    <source>
        <strain evidence="3 4">DSM 13151</strain>
    </source>
</reference>